<keyword evidence="2" id="KW-1185">Reference proteome</keyword>
<comment type="caution">
    <text evidence="1">The sequence shown here is derived from an EMBL/GenBank/DDBJ whole genome shotgun (WGS) entry which is preliminary data.</text>
</comment>
<dbReference type="EMBL" id="JAHUTI010042297">
    <property type="protein sequence ID" value="MED6246190.1"/>
    <property type="molecule type" value="Genomic_DNA"/>
</dbReference>
<organism evidence="1 2">
    <name type="scientific">Ataeniobius toweri</name>
    <dbReference type="NCBI Taxonomy" id="208326"/>
    <lineage>
        <taxon>Eukaryota</taxon>
        <taxon>Metazoa</taxon>
        <taxon>Chordata</taxon>
        <taxon>Craniata</taxon>
        <taxon>Vertebrata</taxon>
        <taxon>Euteleostomi</taxon>
        <taxon>Actinopterygii</taxon>
        <taxon>Neopterygii</taxon>
        <taxon>Teleostei</taxon>
        <taxon>Neoteleostei</taxon>
        <taxon>Acanthomorphata</taxon>
        <taxon>Ovalentaria</taxon>
        <taxon>Atherinomorphae</taxon>
        <taxon>Cyprinodontiformes</taxon>
        <taxon>Goodeidae</taxon>
        <taxon>Ataeniobius</taxon>
    </lineage>
</organism>
<dbReference type="Proteomes" id="UP001345963">
    <property type="component" value="Unassembled WGS sequence"/>
</dbReference>
<proteinExistence type="predicted"/>
<accession>A0ABU7B9B1</accession>
<sequence>MPDNPLIITKLFLDCRQKLNLKDVFFSLFIHGGGLGAELGGSPLIWRRSGSFTAEIPHGTNGGSHLFFSRFSKESGGELITGKIFSSVFCCCWTEAASLLPNLSFKSFL</sequence>
<name>A0ABU7B9B1_9TELE</name>
<protein>
    <submittedName>
        <fullName evidence="1">Uncharacterized protein</fullName>
    </submittedName>
</protein>
<reference evidence="1 2" key="1">
    <citation type="submission" date="2021-07" db="EMBL/GenBank/DDBJ databases">
        <authorList>
            <person name="Palmer J.M."/>
        </authorList>
    </citation>
    <scope>NUCLEOTIDE SEQUENCE [LARGE SCALE GENOMIC DNA]</scope>
    <source>
        <strain evidence="1 2">AT_MEX2019</strain>
        <tissue evidence="1">Muscle</tissue>
    </source>
</reference>
<evidence type="ECO:0000313" key="1">
    <source>
        <dbReference type="EMBL" id="MED6246190.1"/>
    </source>
</evidence>
<gene>
    <name evidence="1" type="ORF">ATANTOWER_014155</name>
</gene>
<evidence type="ECO:0000313" key="2">
    <source>
        <dbReference type="Proteomes" id="UP001345963"/>
    </source>
</evidence>